<dbReference type="EMBL" id="QUSY01000482">
    <property type="protein sequence ID" value="RHY29097.1"/>
    <property type="molecule type" value="Genomic_DNA"/>
</dbReference>
<proteinExistence type="predicted"/>
<feature type="region of interest" description="Disordered" evidence="1">
    <location>
        <begin position="72"/>
        <end position="117"/>
    </location>
</feature>
<evidence type="ECO:0000313" key="3">
    <source>
        <dbReference type="Proteomes" id="UP000285060"/>
    </source>
</evidence>
<sequence>MEERERRVLGQASLQIASSIFTDQEVAEQLRLDVQKRASKDHDNEREFWAARKALKTQAILDQVGERVCSLENAPGYDSSSPDELAKKKQKKLAKKAKKATKKLKKKHKAQKKQALN</sequence>
<gene>
    <name evidence="2" type="ORF">DYB32_005424</name>
</gene>
<protein>
    <submittedName>
        <fullName evidence="2">Uncharacterized protein</fullName>
    </submittedName>
</protein>
<organism evidence="2 3">
    <name type="scientific">Aphanomyces invadans</name>
    <dbReference type="NCBI Taxonomy" id="157072"/>
    <lineage>
        <taxon>Eukaryota</taxon>
        <taxon>Sar</taxon>
        <taxon>Stramenopiles</taxon>
        <taxon>Oomycota</taxon>
        <taxon>Saprolegniomycetes</taxon>
        <taxon>Saprolegniales</taxon>
        <taxon>Verrucalvaceae</taxon>
        <taxon>Aphanomyces</taxon>
    </lineage>
</organism>
<keyword evidence="3" id="KW-1185">Reference proteome</keyword>
<dbReference type="Proteomes" id="UP000285060">
    <property type="component" value="Unassembled WGS sequence"/>
</dbReference>
<evidence type="ECO:0000313" key="2">
    <source>
        <dbReference type="EMBL" id="RHY29097.1"/>
    </source>
</evidence>
<reference evidence="2 3" key="1">
    <citation type="submission" date="2018-08" db="EMBL/GenBank/DDBJ databases">
        <title>Aphanomyces genome sequencing and annotation.</title>
        <authorList>
            <person name="Minardi D."/>
            <person name="Oidtmann B."/>
            <person name="Van Der Giezen M."/>
            <person name="Studholme D.J."/>
        </authorList>
    </citation>
    <scope>NUCLEOTIDE SEQUENCE [LARGE SCALE GENOMIC DNA]</scope>
    <source>
        <strain evidence="2 3">NJM0002</strain>
    </source>
</reference>
<accession>A0A418AUI1</accession>
<name>A0A418AUI1_9STRA</name>
<dbReference type="VEuPathDB" id="FungiDB:H310_02504"/>
<evidence type="ECO:0000256" key="1">
    <source>
        <dbReference type="SAM" id="MobiDB-lite"/>
    </source>
</evidence>
<comment type="caution">
    <text evidence="2">The sequence shown here is derived from an EMBL/GenBank/DDBJ whole genome shotgun (WGS) entry which is preliminary data.</text>
</comment>
<feature type="compositionally biased region" description="Basic residues" evidence="1">
    <location>
        <begin position="88"/>
        <end position="117"/>
    </location>
</feature>
<dbReference type="AlphaFoldDB" id="A0A418AUI1"/>